<evidence type="ECO:0000256" key="1">
    <source>
        <dbReference type="SAM" id="MobiDB-lite"/>
    </source>
</evidence>
<feature type="region of interest" description="Disordered" evidence="1">
    <location>
        <begin position="37"/>
        <end position="117"/>
    </location>
</feature>
<keyword evidence="3" id="KW-1185">Reference proteome</keyword>
<accession>A0AAD6Z5I6</accession>
<organism evidence="2 3">
    <name type="scientific">Mycena albidolilacea</name>
    <dbReference type="NCBI Taxonomy" id="1033008"/>
    <lineage>
        <taxon>Eukaryota</taxon>
        <taxon>Fungi</taxon>
        <taxon>Dikarya</taxon>
        <taxon>Basidiomycota</taxon>
        <taxon>Agaricomycotina</taxon>
        <taxon>Agaricomycetes</taxon>
        <taxon>Agaricomycetidae</taxon>
        <taxon>Agaricales</taxon>
        <taxon>Marasmiineae</taxon>
        <taxon>Mycenaceae</taxon>
        <taxon>Mycena</taxon>
    </lineage>
</organism>
<proteinExistence type="predicted"/>
<sequence length="281" mass="29261">MSKDPVPDVDADGSVPAITLQLTDIACPDPLEKIFQQVEAQNERRAQQEAVESEASDTFAPRPGTGIPRVESSENMKKGRRRGSVSISRFGQLSTSESAGATSDGSSAGGPTTPALSDIAAKSPFFQQQLKNASANGSQTSFASGGWAADDAEAHEEDHNHVTHMHTIAPKQSLSRAMGGFLPRRLSRARSTVIPSPGGGDGSMVIGVSVAAATVEVPEGEGAQVGTATVVHAPGALHHQTSKGSMSSSMMGRMGWAARAKTFAKKFRRKSRAALSDAPQA</sequence>
<dbReference type="Proteomes" id="UP001218218">
    <property type="component" value="Unassembled WGS sequence"/>
</dbReference>
<protein>
    <submittedName>
        <fullName evidence="2">Uncharacterized protein</fullName>
    </submittedName>
</protein>
<dbReference type="EMBL" id="JARIHO010000089">
    <property type="protein sequence ID" value="KAJ7307065.1"/>
    <property type="molecule type" value="Genomic_DNA"/>
</dbReference>
<feature type="compositionally biased region" description="Low complexity" evidence="1">
    <location>
        <begin position="94"/>
        <end position="113"/>
    </location>
</feature>
<name>A0AAD6Z5I6_9AGAR</name>
<evidence type="ECO:0000313" key="2">
    <source>
        <dbReference type="EMBL" id="KAJ7307065.1"/>
    </source>
</evidence>
<dbReference type="AlphaFoldDB" id="A0AAD6Z5I6"/>
<reference evidence="2" key="1">
    <citation type="submission" date="2023-03" db="EMBL/GenBank/DDBJ databases">
        <title>Massive genome expansion in bonnet fungi (Mycena s.s.) driven by repeated elements and novel gene families across ecological guilds.</title>
        <authorList>
            <consortium name="Lawrence Berkeley National Laboratory"/>
            <person name="Harder C.B."/>
            <person name="Miyauchi S."/>
            <person name="Viragh M."/>
            <person name="Kuo A."/>
            <person name="Thoen E."/>
            <person name="Andreopoulos B."/>
            <person name="Lu D."/>
            <person name="Skrede I."/>
            <person name="Drula E."/>
            <person name="Henrissat B."/>
            <person name="Morin E."/>
            <person name="Kohler A."/>
            <person name="Barry K."/>
            <person name="LaButti K."/>
            <person name="Morin E."/>
            <person name="Salamov A."/>
            <person name="Lipzen A."/>
            <person name="Mereny Z."/>
            <person name="Hegedus B."/>
            <person name="Baldrian P."/>
            <person name="Stursova M."/>
            <person name="Weitz H."/>
            <person name="Taylor A."/>
            <person name="Grigoriev I.V."/>
            <person name="Nagy L.G."/>
            <person name="Martin F."/>
            <person name="Kauserud H."/>
        </authorList>
    </citation>
    <scope>NUCLEOTIDE SEQUENCE</scope>
    <source>
        <strain evidence="2">CBHHK002</strain>
    </source>
</reference>
<comment type="caution">
    <text evidence="2">The sequence shown here is derived from an EMBL/GenBank/DDBJ whole genome shotgun (WGS) entry which is preliminary data.</text>
</comment>
<gene>
    <name evidence="2" type="ORF">DFH08DRAFT_901157</name>
</gene>
<evidence type="ECO:0000313" key="3">
    <source>
        <dbReference type="Proteomes" id="UP001218218"/>
    </source>
</evidence>